<proteinExistence type="inferred from homology"/>
<keyword evidence="7 8" id="KW-0449">Lipoprotein</keyword>
<reference evidence="10" key="1">
    <citation type="submission" date="2023-05" db="EMBL/GenBank/DDBJ databases">
        <title>Nepenthes gracilis genome sequencing.</title>
        <authorList>
            <person name="Fukushima K."/>
        </authorList>
    </citation>
    <scope>NUCLEOTIDE SEQUENCE</scope>
    <source>
        <strain evidence="10">SING2019-196</strain>
    </source>
</reference>
<comment type="caution">
    <text evidence="10">The sequence shown here is derived from an EMBL/GenBank/DDBJ whole genome shotgun (WGS) entry which is preliminary data.</text>
</comment>
<feature type="lipid moiety-binding region" description="Phosphatidylserine amidated glycine; alternate" evidence="8">
    <location>
        <position position="118"/>
    </location>
</feature>
<evidence type="ECO:0000256" key="3">
    <source>
        <dbReference type="ARBA" id="ARBA00007293"/>
    </source>
</evidence>
<dbReference type="Gene3D" id="3.10.20.90">
    <property type="entry name" value="Phosphatidylinositol 3-kinase Catalytic Subunit, Chain A, domain 1"/>
    <property type="match status" value="1"/>
</dbReference>
<evidence type="ECO:0000256" key="2">
    <source>
        <dbReference type="ARBA" id="ARBA00004370"/>
    </source>
</evidence>
<evidence type="ECO:0000313" key="10">
    <source>
        <dbReference type="EMBL" id="GMH20922.1"/>
    </source>
</evidence>
<dbReference type="PANTHER" id="PTHR10969">
    <property type="entry name" value="MICROTUBULE-ASSOCIATED PROTEINS 1A/1B LIGHT CHAIN 3-RELATED"/>
    <property type="match status" value="1"/>
</dbReference>
<gene>
    <name evidence="10" type="ORF">Nepgr_022764</name>
</gene>
<protein>
    <recommendedName>
        <fullName evidence="9">Autophagy-related protein</fullName>
    </recommendedName>
</protein>
<evidence type="ECO:0000256" key="9">
    <source>
        <dbReference type="RuleBase" id="RU004384"/>
    </source>
</evidence>
<evidence type="ECO:0000256" key="8">
    <source>
        <dbReference type="PIRSR" id="PIRSR604241-50"/>
    </source>
</evidence>
<dbReference type="GO" id="GO:0005776">
    <property type="term" value="C:autophagosome"/>
    <property type="evidence" value="ECO:0007669"/>
    <property type="project" value="UniProtKB-ARBA"/>
</dbReference>
<keyword evidence="6" id="KW-0206">Cytoskeleton</keyword>
<comment type="subcellular location">
    <subcellularLocation>
        <location evidence="1">Cytoplasm</location>
        <location evidence="1">Cytoskeleton</location>
    </subcellularLocation>
    <subcellularLocation>
        <location evidence="2">Membrane</location>
    </subcellularLocation>
</comment>
<evidence type="ECO:0000256" key="5">
    <source>
        <dbReference type="ARBA" id="ARBA00023136"/>
    </source>
</evidence>
<dbReference type="GO" id="GO:0005856">
    <property type="term" value="C:cytoskeleton"/>
    <property type="evidence" value="ECO:0007669"/>
    <property type="project" value="UniProtKB-SubCell"/>
</dbReference>
<dbReference type="Pfam" id="PF02991">
    <property type="entry name" value="ATG8"/>
    <property type="match status" value="1"/>
</dbReference>
<dbReference type="AlphaFoldDB" id="A0AAD3XX41"/>
<evidence type="ECO:0000256" key="1">
    <source>
        <dbReference type="ARBA" id="ARBA00004245"/>
    </source>
</evidence>
<keyword evidence="4" id="KW-0833">Ubl conjugation pathway</keyword>
<evidence type="ECO:0000256" key="7">
    <source>
        <dbReference type="ARBA" id="ARBA00023288"/>
    </source>
</evidence>
<name>A0AAD3XX41_NEPGR</name>
<keyword evidence="5" id="KW-0472">Membrane</keyword>
<keyword evidence="11" id="KW-1185">Reference proteome</keyword>
<dbReference type="Proteomes" id="UP001279734">
    <property type="component" value="Unassembled WGS sequence"/>
</dbReference>
<evidence type="ECO:0000256" key="4">
    <source>
        <dbReference type="ARBA" id="ARBA00022786"/>
    </source>
</evidence>
<dbReference type="GO" id="GO:0006914">
    <property type="term" value="P:autophagy"/>
    <property type="evidence" value="ECO:0007669"/>
    <property type="project" value="UniProtKB-KW"/>
</dbReference>
<dbReference type="InterPro" id="IPR004241">
    <property type="entry name" value="Atg8-like"/>
</dbReference>
<keyword evidence="6" id="KW-0963">Cytoplasm</keyword>
<evidence type="ECO:0000313" key="11">
    <source>
        <dbReference type="Proteomes" id="UP001279734"/>
    </source>
</evidence>
<dbReference type="EMBL" id="BSYO01000022">
    <property type="protein sequence ID" value="GMH20922.1"/>
    <property type="molecule type" value="Genomic_DNA"/>
</dbReference>
<dbReference type="InterPro" id="IPR029071">
    <property type="entry name" value="Ubiquitin-like_domsf"/>
</dbReference>
<dbReference type="GO" id="GO:0016020">
    <property type="term" value="C:membrane"/>
    <property type="evidence" value="ECO:0007669"/>
    <property type="project" value="UniProtKB-SubCell"/>
</dbReference>
<evidence type="ECO:0000256" key="6">
    <source>
        <dbReference type="ARBA" id="ARBA00023212"/>
    </source>
</evidence>
<sequence length="128" mass="14913">MRNMRSFKEEYTFEERLKESTEMIAKYPDRVPVIAERYARTDLPDLEKQKFLVPRDMSVGQFIHILSGRLHLPAGKALFIFMKNVLPETSRLMGAVYESNKDEDRFLYLCYSTEKTFGCPGCNARGEC</sequence>
<comment type="similarity">
    <text evidence="3 9">Belongs to the ATG8 family.</text>
</comment>
<organism evidence="10 11">
    <name type="scientific">Nepenthes gracilis</name>
    <name type="common">Slender pitcher plant</name>
    <dbReference type="NCBI Taxonomy" id="150966"/>
    <lineage>
        <taxon>Eukaryota</taxon>
        <taxon>Viridiplantae</taxon>
        <taxon>Streptophyta</taxon>
        <taxon>Embryophyta</taxon>
        <taxon>Tracheophyta</taxon>
        <taxon>Spermatophyta</taxon>
        <taxon>Magnoliopsida</taxon>
        <taxon>eudicotyledons</taxon>
        <taxon>Gunneridae</taxon>
        <taxon>Pentapetalae</taxon>
        <taxon>Caryophyllales</taxon>
        <taxon>Nepenthaceae</taxon>
        <taxon>Nepenthes</taxon>
    </lineage>
</organism>
<accession>A0AAD3XX41</accession>
<keyword evidence="9" id="KW-0072">Autophagy</keyword>
<dbReference type="SUPFAM" id="SSF54236">
    <property type="entry name" value="Ubiquitin-like"/>
    <property type="match status" value="1"/>
</dbReference>